<feature type="chain" id="PRO_5038168004" description="Cytochrome c-type biogenesis protein" evidence="7">
    <location>
        <begin position="25"/>
        <end position="200"/>
    </location>
</feature>
<evidence type="ECO:0000256" key="7">
    <source>
        <dbReference type="RuleBase" id="RU364112"/>
    </source>
</evidence>
<evidence type="ECO:0000256" key="4">
    <source>
        <dbReference type="ARBA" id="ARBA00022729"/>
    </source>
</evidence>
<dbReference type="Pfam" id="PF03918">
    <property type="entry name" value="CcmH"/>
    <property type="match status" value="1"/>
</dbReference>
<protein>
    <recommendedName>
        <fullName evidence="7">Cytochrome c-type biogenesis protein</fullName>
    </recommendedName>
</protein>
<keyword evidence="7" id="KW-1133">Transmembrane helix</keyword>
<keyword evidence="2 7" id="KW-0349">Heme</keyword>
<evidence type="ECO:0000313" key="11">
    <source>
        <dbReference type="Proteomes" id="UP000635726"/>
    </source>
</evidence>
<dbReference type="GO" id="GO:0017004">
    <property type="term" value="P:cytochrome complex assembly"/>
    <property type="evidence" value="ECO:0007669"/>
    <property type="project" value="UniProtKB-KW"/>
</dbReference>
<organism evidence="10 11">
    <name type="scientific">Deinococcus aquiradiocola</name>
    <dbReference type="NCBI Taxonomy" id="393059"/>
    <lineage>
        <taxon>Bacteria</taxon>
        <taxon>Thermotogati</taxon>
        <taxon>Deinococcota</taxon>
        <taxon>Deinococci</taxon>
        <taxon>Deinococcales</taxon>
        <taxon>Deinococcaceae</taxon>
        <taxon>Deinococcus</taxon>
    </lineage>
</organism>
<evidence type="ECO:0000256" key="2">
    <source>
        <dbReference type="ARBA" id="ARBA00022617"/>
    </source>
</evidence>
<dbReference type="PANTHER" id="PTHR47870:SF1">
    <property type="entry name" value="CYTOCHROME C-TYPE BIOGENESIS PROTEIN CCMH"/>
    <property type="match status" value="1"/>
</dbReference>
<keyword evidence="3 7" id="KW-0479">Metal-binding</keyword>
<comment type="caution">
    <text evidence="10">The sequence shown here is derived from an EMBL/GenBank/DDBJ whole genome shotgun (WGS) entry which is preliminary data.</text>
</comment>
<keyword evidence="6 7" id="KW-0408">Iron</keyword>
<evidence type="ECO:0000256" key="8">
    <source>
        <dbReference type="SAM" id="MobiDB-lite"/>
    </source>
</evidence>
<feature type="region of interest" description="Disordered" evidence="8">
    <location>
        <begin position="166"/>
        <end position="188"/>
    </location>
</feature>
<dbReference type="AlphaFoldDB" id="A0A917UU02"/>
<dbReference type="GO" id="GO:0005886">
    <property type="term" value="C:plasma membrane"/>
    <property type="evidence" value="ECO:0007669"/>
    <property type="project" value="TreeGrafter"/>
</dbReference>
<dbReference type="EMBL" id="BMOE01000013">
    <property type="protein sequence ID" value="GGJ85125.1"/>
    <property type="molecule type" value="Genomic_DNA"/>
</dbReference>
<dbReference type="PANTHER" id="PTHR47870">
    <property type="entry name" value="CYTOCHROME C-TYPE BIOGENESIS PROTEIN CCMH"/>
    <property type="match status" value="1"/>
</dbReference>
<keyword evidence="4 7" id="KW-0732">Signal</keyword>
<reference evidence="10" key="1">
    <citation type="journal article" date="2014" name="Int. J. Syst. Evol. Microbiol.">
        <title>Complete genome sequence of Corynebacterium casei LMG S-19264T (=DSM 44701T), isolated from a smear-ripened cheese.</title>
        <authorList>
            <consortium name="US DOE Joint Genome Institute (JGI-PGF)"/>
            <person name="Walter F."/>
            <person name="Albersmeier A."/>
            <person name="Kalinowski J."/>
            <person name="Ruckert C."/>
        </authorList>
    </citation>
    <scope>NUCLEOTIDE SEQUENCE</scope>
    <source>
        <strain evidence="10">JCM 14371</strain>
    </source>
</reference>
<keyword evidence="7" id="KW-0472">Membrane</keyword>
<evidence type="ECO:0000256" key="3">
    <source>
        <dbReference type="ARBA" id="ARBA00022723"/>
    </source>
</evidence>
<evidence type="ECO:0000259" key="9">
    <source>
        <dbReference type="Pfam" id="PF03918"/>
    </source>
</evidence>
<accession>A0A917UU02</accession>
<sequence>MTVRLALCGLLWLTAGATLGTVQAQQSVQTPQTAQVQATQTRTAGQTQAAQEQQAPAAGPALTAVQEARAQAVGRTIRCPVCQGLPITESPSDLSQSMLRDLRGQVAAGRSDDQITTYFAQRYGDTVLLDPPRRGVNLLLWAGPVVAAVLGGAWLLSYLRARERQAAPTPDAGPLADDPGDDTPDAYLAQVRAEAGRRQP</sequence>
<comment type="function">
    <text evidence="7">Possible subunit of a heme lyase.</text>
</comment>
<dbReference type="InterPro" id="IPR051263">
    <property type="entry name" value="C-type_cytochrome_biogenesis"/>
</dbReference>
<proteinExistence type="inferred from homology"/>
<dbReference type="CDD" id="cd16378">
    <property type="entry name" value="CcmH_N"/>
    <property type="match status" value="1"/>
</dbReference>
<dbReference type="GO" id="GO:0046872">
    <property type="term" value="F:metal ion binding"/>
    <property type="evidence" value="ECO:0007669"/>
    <property type="project" value="UniProtKB-KW"/>
</dbReference>
<dbReference type="InterPro" id="IPR005616">
    <property type="entry name" value="CcmH/CycL/Ccl2/NrfF_N"/>
</dbReference>
<feature type="domain" description="CcmH/CycL/Ccl2/NrfF N-terminal" evidence="9">
    <location>
        <begin position="62"/>
        <end position="169"/>
    </location>
</feature>
<dbReference type="InterPro" id="IPR038297">
    <property type="entry name" value="CcmH/CycL/NrfF/Ccl2_sf"/>
</dbReference>
<evidence type="ECO:0000256" key="6">
    <source>
        <dbReference type="ARBA" id="ARBA00023004"/>
    </source>
</evidence>
<evidence type="ECO:0000313" key="10">
    <source>
        <dbReference type="EMBL" id="GGJ85125.1"/>
    </source>
</evidence>
<feature type="compositionally biased region" description="Low complexity" evidence="8">
    <location>
        <begin position="166"/>
        <end position="177"/>
    </location>
</feature>
<evidence type="ECO:0000256" key="1">
    <source>
        <dbReference type="ARBA" id="ARBA00010342"/>
    </source>
</evidence>
<evidence type="ECO:0000256" key="5">
    <source>
        <dbReference type="ARBA" id="ARBA00022748"/>
    </source>
</evidence>
<dbReference type="Gene3D" id="1.10.8.640">
    <property type="entry name" value="Cytochrome C biogenesis protein"/>
    <property type="match status" value="1"/>
</dbReference>
<gene>
    <name evidence="10" type="ORF">GCM10008939_31290</name>
</gene>
<keyword evidence="11" id="KW-1185">Reference proteome</keyword>
<comment type="similarity">
    <text evidence="1 7">Belongs to the CcmH/CycL/Ccl2/NrfF family.</text>
</comment>
<reference evidence="10" key="2">
    <citation type="submission" date="2020-09" db="EMBL/GenBank/DDBJ databases">
        <authorList>
            <person name="Sun Q."/>
            <person name="Ohkuma M."/>
        </authorList>
    </citation>
    <scope>NUCLEOTIDE SEQUENCE</scope>
    <source>
        <strain evidence="10">JCM 14371</strain>
    </source>
</reference>
<feature type="signal peptide" evidence="7">
    <location>
        <begin position="1"/>
        <end position="24"/>
    </location>
</feature>
<keyword evidence="5" id="KW-0201">Cytochrome c-type biogenesis</keyword>
<feature type="transmembrane region" description="Helical" evidence="7">
    <location>
        <begin position="138"/>
        <end position="159"/>
    </location>
</feature>
<keyword evidence="7" id="KW-0812">Transmembrane</keyword>
<name>A0A917UU02_9DEIO</name>
<dbReference type="Proteomes" id="UP000635726">
    <property type="component" value="Unassembled WGS sequence"/>
</dbReference>